<gene>
    <name evidence="2" type="ORF">ACH5RR_032363</name>
</gene>
<comment type="caution">
    <text evidence="2">The sequence shown here is derived from an EMBL/GenBank/DDBJ whole genome shotgun (WGS) entry which is preliminary data.</text>
</comment>
<dbReference type="EMBL" id="JBJUIK010000013">
    <property type="protein sequence ID" value="KAL3506981.1"/>
    <property type="molecule type" value="Genomic_DNA"/>
</dbReference>
<dbReference type="Proteomes" id="UP001630127">
    <property type="component" value="Unassembled WGS sequence"/>
</dbReference>
<proteinExistence type="predicted"/>
<dbReference type="PANTHER" id="PTHR36766">
    <property type="entry name" value="PLANT BROAD-SPECTRUM MILDEW RESISTANCE PROTEIN RPW8"/>
    <property type="match status" value="1"/>
</dbReference>
<evidence type="ECO:0000313" key="2">
    <source>
        <dbReference type="EMBL" id="KAL3506981.1"/>
    </source>
</evidence>
<dbReference type="Gene3D" id="3.80.10.10">
    <property type="entry name" value="Ribonuclease Inhibitor"/>
    <property type="match status" value="2"/>
</dbReference>
<dbReference type="AlphaFoldDB" id="A0ABD2YJU4"/>
<dbReference type="GO" id="GO:0006952">
    <property type="term" value="P:defense response"/>
    <property type="evidence" value="ECO:0007669"/>
    <property type="project" value="UniProtKB-KW"/>
</dbReference>
<evidence type="ECO:0000256" key="1">
    <source>
        <dbReference type="ARBA" id="ARBA00022821"/>
    </source>
</evidence>
<protein>
    <recommendedName>
        <fullName evidence="4">CC-NBS-LRR protein</fullName>
    </recommendedName>
</protein>
<dbReference type="PANTHER" id="PTHR36766:SF45">
    <property type="entry name" value="NB-ARC DOMAIN-CONTAINING PROTEIN"/>
    <property type="match status" value="1"/>
</dbReference>
<keyword evidence="1" id="KW-0611">Plant defense</keyword>
<dbReference type="InterPro" id="IPR032675">
    <property type="entry name" value="LRR_dom_sf"/>
</dbReference>
<name>A0ABD2YJU4_9GENT</name>
<reference evidence="2 3" key="1">
    <citation type="submission" date="2024-11" db="EMBL/GenBank/DDBJ databases">
        <title>A near-complete genome assembly of Cinchona calisaya.</title>
        <authorList>
            <person name="Lian D.C."/>
            <person name="Zhao X.W."/>
            <person name="Wei L."/>
        </authorList>
    </citation>
    <scope>NUCLEOTIDE SEQUENCE [LARGE SCALE GENOMIC DNA]</scope>
    <source>
        <tissue evidence="2">Nenye</tissue>
    </source>
</reference>
<keyword evidence="3" id="KW-1185">Reference proteome</keyword>
<evidence type="ECO:0008006" key="4">
    <source>
        <dbReference type="Google" id="ProtNLM"/>
    </source>
</evidence>
<evidence type="ECO:0000313" key="3">
    <source>
        <dbReference type="Proteomes" id="UP001630127"/>
    </source>
</evidence>
<sequence length="253" mass="28609">MIKNCPKLQGLTGNFPSLLKLEIRKCKVLAVLPSLPSLRNLEIDECEDMLQVPFPDLKSVSYLCISNISKLICMPKGLLKSLQNLRELKIDNCNELMSLWLENGQITFTSLQCIEIWCSNKLVSLPNNIPTLESLKLMYCCNLESLPDCAHLTNLKDLEINNIEKLVSFPKGLPLTLSRLVIKECQSLKNLPSGLHKLICLELLEIRNCPRLEFLPDEGFPVSVKRISIFGCENLKCLPREMRNLTSSLRAAN</sequence>
<accession>A0ABD2YJU4</accession>
<dbReference type="SUPFAM" id="SSF52047">
    <property type="entry name" value="RNI-like"/>
    <property type="match status" value="1"/>
</dbReference>
<organism evidence="2 3">
    <name type="scientific">Cinchona calisaya</name>
    <dbReference type="NCBI Taxonomy" id="153742"/>
    <lineage>
        <taxon>Eukaryota</taxon>
        <taxon>Viridiplantae</taxon>
        <taxon>Streptophyta</taxon>
        <taxon>Embryophyta</taxon>
        <taxon>Tracheophyta</taxon>
        <taxon>Spermatophyta</taxon>
        <taxon>Magnoliopsida</taxon>
        <taxon>eudicotyledons</taxon>
        <taxon>Gunneridae</taxon>
        <taxon>Pentapetalae</taxon>
        <taxon>asterids</taxon>
        <taxon>lamiids</taxon>
        <taxon>Gentianales</taxon>
        <taxon>Rubiaceae</taxon>
        <taxon>Cinchonoideae</taxon>
        <taxon>Cinchoneae</taxon>
        <taxon>Cinchona</taxon>
    </lineage>
</organism>